<dbReference type="Gene3D" id="4.10.450.10">
    <property type="entry name" value="Glucose Oxidase, domain 2"/>
    <property type="match status" value="1"/>
</dbReference>
<feature type="binding site" evidence="7">
    <location>
        <begin position="533"/>
        <end position="534"/>
    </location>
    <ligand>
        <name>FAD</name>
        <dbReference type="ChEBI" id="CHEBI:57692"/>
    </ligand>
</feature>
<dbReference type="EMBL" id="WWBZ02000001">
    <property type="protein sequence ID" value="KAF4313274.1"/>
    <property type="molecule type" value="Genomic_DNA"/>
</dbReference>
<evidence type="ECO:0000313" key="12">
    <source>
        <dbReference type="Proteomes" id="UP000572817"/>
    </source>
</evidence>
<dbReference type="PANTHER" id="PTHR11552:SF201">
    <property type="entry name" value="GLUCOSE-METHANOL-CHOLINE OXIDOREDUCTASE N-TERMINAL DOMAIN-CONTAINING PROTEIN"/>
    <property type="match status" value="1"/>
</dbReference>
<protein>
    <recommendedName>
        <fullName evidence="10">Glucose-methanol-choline oxidoreductase N-terminal domain-containing protein</fullName>
    </recommendedName>
</protein>
<dbReference type="PIRSF" id="PIRSF000137">
    <property type="entry name" value="Alcohol_oxidase"/>
    <property type="match status" value="1"/>
</dbReference>
<evidence type="ECO:0000256" key="5">
    <source>
        <dbReference type="ARBA" id="ARBA00023002"/>
    </source>
</evidence>
<comment type="caution">
    <text evidence="11">The sequence shown here is derived from an EMBL/GenBank/DDBJ whole genome shotgun (WGS) entry which is preliminary data.</text>
</comment>
<evidence type="ECO:0000256" key="7">
    <source>
        <dbReference type="PIRSR" id="PIRSR000137-2"/>
    </source>
</evidence>
<reference evidence="11" key="1">
    <citation type="submission" date="2020-04" db="EMBL/GenBank/DDBJ databases">
        <title>Genome Assembly and Annotation of Botryosphaeria dothidea sdau 11-99, a Latent Pathogen of Apple Fruit Ring Rot in China.</title>
        <authorList>
            <person name="Yu C."/>
            <person name="Diao Y."/>
            <person name="Lu Q."/>
            <person name="Zhao J."/>
            <person name="Cui S."/>
            <person name="Peng C."/>
            <person name="He B."/>
            <person name="Liu H."/>
        </authorList>
    </citation>
    <scope>NUCLEOTIDE SEQUENCE [LARGE SCALE GENOMIC DNA]</scope>
    <source>
        <strain evidence="11">Sdau11-99</strain>
    </source>
</reference>
<evidence type="ECO:0000256" key="9">
    <source>
        <dbReference type="SAM" id="SignalP"/>
    </source>
</evidence>
<feature type="active site" description="Proton acceptor" evidence="6">
    <location>
        <position position="577"/>
    </location>
</feature>
<dbReference type="GO" id="GO:0016614">
    <property type="term" value="F:oxidoreductase activity, acting on CH-OH group of donors"/>
    <property type="evidence" value="ECO:0007669"/>
    <property type="project" value="InterPro"/>
</dbReference>
<dbReference type="InterPro" id="IPR012132">
    <property type="entry name" value="GMC_OxRdtase"/>
</dbReference>
<dbReference type="InterPro" id="IPR027424">
    <property type="entry name" value="Glucose_Oxidase_domain_2"/>
</dbReference>
<sequence>MPALNAILFRLLLLVLVAADSNSTYDFIVVGAGTAGLVVANRLTEDSDVQVLVIEAGYSVLNNTGSTFPESDPNFQTNPGSLNWNYHTEPQTTADGETRLLFSGKGIGGSTLINGMQYLRAEDAQIDAWNRAGNEGWTWDALFPYYKKSEGLQVPTGRQLDNGAAFEPQFHGFEGPLHTGWPRQALQNDYFLTVKETFQNLGIPFNEDPVGGKSRGVATFPRTVTPGKKNIRDIRADAGRSYYYPVEGRSNLHMMMGTTALRLLWDLSDSSGGDAIANAVEVLLPSGERSVINATSEIIVSCGTYRSPAFLEHSGVGNPSILSKYGIDTVVDLPGVGENLQDQSLTLFFFDAPAGSNYTGSALSAAYLNITDLHGPNASSFASTIQSSLPSYASTIATHNDGAAPQSQILKYLQIQYDLLFARGVPCVELLNGAAGPNYSVIAWGTMPFTRGNVHIRSPGPLDYPAIDPKYWSLGYDMQTHIQASRFVRKLYGAEPLAGLVREEGFPGLGAVPEDADDEAWSAWVKENYYPVWHSVGTAAMLPKAMGGVVDARCGVWGTRNVRVVDASVFPFQTTGHPSSTVYAVAEYCSDLIKEDWECE</sequence>
<comment type="similarity">
    <text evidence="2 8">Belongs to the GMC oxidoreductase family.</text>
</comment>
<keyword evidence="4 7" id="KW-0274">FAD</keyword>
<dbReference type="Proteomes" id="UP000572817">
    <property type="component" value="Unassembled WGS sequence"/>
</dbReference>
<dbReference type="Gene3D" id="3.30.560.10">
    <property type="entry name" value="Glucose Oxidase, domain 3"/>
    <property type="match status" value="1"/>
</dbReference>
<evidence type="ECO:0000313" key="11">
    <source>
        <dbReference type="EMBL" id="KAF4313274.1"/>
    </source>
</evidence>
<dbReference type="Pfam" id="PF00732">
    <property type="entry name" value="GMC_oxred_N"/>
    <property type="match status" value="1"/>
</dbReference>
<organism evidence="11 12">
    <name type="scientific">Botryosphaeria dothidea</name>
    <dbReference type="NCBI Taxonomy" id="55169"/>
    <lineage>
        <taxon>Eukaryota</taxon>
        <taxon>Fungi</taxon>
        <taxon>Dikarya</taxon>
        <taxon>Ascomycota</taxon>
        <taxon>Pezizomycotina</taxon>
        <taxon>Dothideomycetes</taxon>
        <taxon>Dothideomycetes incertae sedis</taxon>
        <taxon>Botryosphaeriales</taxon>
        <taxon>Botryosphaeriaceae</taxon>
        <taxon>Botryosphaeria</taxon>
    </lineage>
</organism>
<evidence type="ECO:0000256" key="4">
    <source>
        <dbReference type="ARBA" id="ARBA00022827"/>
    </source>
</evidence>
<feature type="active site" description="Proton donor" evidence="6">
    <location>
        <position position="534"/>
    </location>
</feature>
<accession>A0A8H4J604</accession>
<comment type="cofactor">
    <cofactor evidence="1 7">
        <name>FAD</name>
        <dbReference type="ChEBI" id="CHEBI:57692"/>
    </cofactor>
</comment>
<dbReference type="Gene3D" id="3.50.50.60">
    <property type="entry name" value="FAD/NAD(P)-binding domain"/>
    <property type="match status" value="1"/>
</dbReference>
<evidence type="ECO:0000256" key="8">
    <source>
        <dbReference type="RuleBase" id="RU003968"/>
    </source>
</evidence>
<keyword evidence="12" id="KW-1185">Reference proteome</keyword>
<dbReference type="AlphaFoldDB" id="A0A8H4J604"/>
<keyword evidence="5" id="KW-0560">Oxidoreductase</keyword>
<dbReference type="Pfam" id="PF05199">
    <property type="entry name" value="GMC_oxred_C"/>
    <property type="match status" value="1"/>
</dbReference>
<dbReference type="InterPro" id="IPR000172">
    <property type="entry name" value="GMC_OxRdtase_N"/>
</dbReference>
<gene>
    <name evidence="11" type="ORF">GTA08_BOTSDO01674</name>
</gene>
<dbReference type="InterPro" id="IPR007867">
    <property type="entry name" value="GMC_OxRtase_C"/>
</dbReference>
<feature type="domain" description="Glucose-methanol-choline oxidoreductase N-terminal" evidence="10">
    <location>
        <begin position="104"/>
        <end position="127"/>
    </location>
</feature>
<dbReference type="SUPFAM" id="SSF51905">
    <property type="entry name" value="FAD/NAD(P)-binding domain"/>
    <property type="match status" value="1"/>
</dbReference>
<name>A0A8H4J604_9PEZI</name>
<dbReference type="SUPFAM" id="SSF54373">
    <property type="entry name" value="FAD-linked reductases, C-terminal domain"/>
    <property type="match status" value="1"/>
</dbReference>
<keyword evidence="9" id="KW-0732">Signal</keyword>
<proteinExistence type="inferred from homology"/>
<evidence type="ECO:0000256" key="1">
    <source>
        <dbReference type="ARBA" id="ARBA00001974"/>
    </source>
</evidence>
<feature type="chain" id="PRO_5034431960" description="Glucose-methanol-choline oxidoreductase N-terminal domain-containing protein" evidence="9">
    <location>
        <begin position="20"/>
        <end position="600"/>
    </location>
</feature>
<dbReference type="OrthoDB" id="269227at2759"/>
<evidence type="ECO:0000256" key="3">
    <source>
        <dbReference type="ARBA" id="ARBA00022630"/>
    </source>
</evidence>
<feature type="signal peptide" evidence="9">
    <location>
        <begin position="1"/>
        <end position="19"/>
    </location>
</feature>
<dbReference type="PROSITE" id="PS00623">
    <property type="entry name" value="GMC_OXRED_1"/>
    <property type="match status" value="1"/>
</dbReference>
<dbReference type="GO" id="GO:0050660">
    <property type="term" value="F:flavin adenine dinucleotide binding"/>
    <property type="evidence" value="ECO:0007669"/>
    <property type="project" value="InterPro"/>
</dbReference>
<keyword evidence="3 8" id="KW-0285">Flavoprotein</keyword>
<evidence type="ECO:0000256" key="6">
    <source>
        <dbReference type="PIRSR" id="PIRSR000137-1"/>
    </source>
</evidence>
<dbReference type="InterPro" id="IPR036188">
    <property type="entry name" value="FAD/NAD-bd_sf"/>
</dbReference>
<evidence type="ECO:0000259" key="10">
    <source>
        <dbReference type="PROSITE" id="PS00623"/>
    </source>
</evidence>
<dbReference type="PANTHER" id="PTHR11552">
    <property type="entry name" value="GLUCOSE-METHANOL-CHOLINE GMC OXIDOREDUCTASE"/>
    <property type="match status" value="1"/>
</dbReference>
<evidence type="ECO:0000256" key="2">
    <source>
        <dbReference type="ARBA" id="ARBA00010790"/>
    </source>
</evidence>